<dbReference type="PANTHER" id="PTHR12126:SF11">
    <property type="entry name" value="NADH DEHYDROGENASE [UBIQUINONE] 1 ALPHA SUBCOMPLEX SUBUNIT 9, MITOCHONDRIAL"/>
    <property type="match status" value="1"/>
</dbReference>
<dbReference type="Pfam" id="PF01370">
    <property type="entry name" value="Epimerase"/>
    <property type="match status" value="1"/>
</dbReference>
<dbReference type="EMBL" id="JBHLTP010000003">
    <property type="protein sequence ID" value="MFC0523015.1"/>
    <property type="molecule type" value="Genomic_DNA"/>
</dbReference>
<dbReference type="InterPro" id="IPR036291">
    <property type="entry name" value="NAD(P)-bd_dom_sf"/>
</dbReference>
<dbReference type="Gene3D" id="3.40.50.720">
    <property type="entry name" value="NAD(P)-binding Rossmann-like Domain"/>
    <property type="match status" value="1"/>
</dbReference>
<evidence type="ECO:0000313" key="3">
    <source>
        <dbReference type="Proteomes" id="UP001589836"/>
    </source>
</evidence>
<dbReference type="InterPro" id="IPR001509">
    <property type="entry name" value="Epimerase_deHydtase"/>
</dbReference>
<dbReference type="CDD" id="cd05243">
    <property type="entry name" value="SDR_a5"/>
    <property type="match status" value="1"/>
</dbReference>
<name>A0ABV6LKV0_9BACI</name>
<dbReference type="Proteomes" id="UP001589836">
    <property type="component" value="Unassembled WGS sequence"/>
</dbReference>
<keyword evidence="3" id="KW-1185">Reference proteome</keyword>
<reference evidence="2 3" key="1">
    <citation type="submission" date="2024-09" db="EMBL/GenBank/DDBJ databases">
        <authorList>
            <person name="Sun Q."/>
            <person name="Mori K."/>
        </authorList>
    </citation>
    <scope>NUCLEOTIDE SEQUENCE [LARGE SCALE GENOMIC DNA]</scope>
    <source>
        <strain evidence="2 3">NCAIM B.02529</strain>
    </source>
</reference>
<evidence type="ECO:0000313" key="2">
    <source>
        <dbReference type="EMBL" id="MFC0523015.1"/>
    </source>
</evidence>
<protein>
    <submittedName>
        <fullName evidence="2">SDR family oxidoreductase</fullName>
    </submittedName>
</protein>
<dbReference type="SUPFAM" id="SSF51735">
    <property type="entry name" value="NAD(P)-binding Rossmann-fold domains"/>
    <property type="match status" value="1"/>
</dbReference>
<proteinExistence type="predicted"/>
<evidence type="ECO:0000259" key="1">
    <source>
        <dbReference type="Pfam" id="PF01370"/>
    </source>
</evidence>
<accession>A0ABV6LKV0</accession>
<gene>
    <name evidence="2" type="ORF">ACFFGV_05330</name>
</gene>
<organism evidence="2 3">
    <name type="scientific">Pontibacillus salicampi</name>
    <dbReference type="NCBI Taxonomy" id="1449801"/>
    <lineage>
        <taxon>Bacteria</taxon>
        <taxon>Bacillati</taxon>
        <taxon>Bacillota</taxon>
        <taxon>Bacilli</taxon>
        <taxon>Bacillales</taxon>
        <taxon>Bacillaceae</taxon>
        <taxon>Pontibacillus</taxon>
    </lineage>
</organism>
<dbReference type="RefSeq" id="WP_377345551.1">
    <property type="nucleotide sequence ID" value="NZ_JBHLTP010000003.1"/>
</dbReference>
<dbReference type="PANTHER" id="PTHR12126">
    <property type="entry name" value="NADH-UBIQUINONE OXIDOREDUCTASE 39 KDA SUBUNIT-RELATED"/>
    <property type="match status" value="1"/>
</dbReference>
<sequence length="294" mass="32780">MKRILIAGATGYLGRYLVKSFKEQGFWVRVLVRDRGTLAQNGPFFSPAVSSIVDDIHVGDVTKPNSLTGACNGVDYVCSAIGLTRQAGEQTFYDVDYAGNLQLLREAERHNVAKFMYIHVCKGEIMNNPIVFYKQAFTKQLHHSTIPTPIIIKPTGYFSDMSDILKMAQSGRVYLLGSGSYKLNPIHGEDLADYCADAMNANTVSELEVGGPTVFMHREIASLAFKVLHKQPKIVYIPHVVIKPIFPVLKVINPTWYALASFFYEGMGMDVTAPPYGKEELKDYFHSLLDINNS</sequence>
<dbReference type="InterPro" id="IPR051207">
    <property type="entry name" value="ComplexI_NDUFA9_subunit"/>
</dbReference>
<feature type="domain" description="NAD-dependent epimerase/dehydratase" evidence="1">
    <location>
        <begin position="4"/>
        <end position="118"/>
    </location>
</feature>
<comment type="caution">
    <text evidence="2">The sequence shown here is derived from an EMBL/GenBank/DDBJ whole genome shotgun (WGS) entry which is preliminary data.</text>
</comment>